<reference evidence="2 3" key="1">
    <citation type="journal article" date="2019" name="Anaerobe">
        <title>Detection of Robinsoniella peoriensis in multiple bone samples of a trauma patient.</title>
        <authorList>
            <person name="Schrottner P."/>
            <person name="Hartwich K."/>
            <person name="Bunk B."/>
            <person name="Schober I."/>
            <person name="Helbig S."/>
            <person name="Rudolph W.W."/>
            <person name="Gunzer F."/>
        </authorList>
    </citation>
    <scope>NUCLEOTIDE SEQUENCE [LARGE SCALE GENOMIC DNA]</scope>
    <source>
        <strain evidence="2 3">DSM 106044</strain>
    </source>
</reference>
<sequence length="448" mass="49649" precursor="true">MKMKRFLALALTGSMIALSLAGCKDTKKAESSEGAETATVKQEESKASGDKTVITMMYSGTPADPDFETEILPGLVEKEFPNIKLEVTKLPDDQYYTALKTKLASGECPDIILVHPKYAGANGVINLAKAGYLEPLTDLKVLDKVGEGARDAFTYDGEIYGVGSNVSMLGTYFNKDMFEKHNLEIPKNWDEFLNCCKVLKEAGIQPIVMGDKDMYVMQFGLYQIAASKVYAKNLKFDDQLRTGETKFTDKDTWDEVISMYKTLYDEGYIDSSSLGLSAQQAIQKFVDGEAAMTFDHNGDKKSLCAKGAVDFERGYFPLPGNSADEELWASMSIGATPAIYSGSKHIEESKAILEKWFDGESEIWKSMVDMGNIVVTYGYGSENVDEFWKPFMDLYNEGKSSYWCNQGWPSGTENEMEALFSEAIGGQGTTVDDIVNGMQAKFEELYTE</sequence>
<name>A0A4U8Q7K7_9FIRM</name>
<keyword evidence="1" id="KW-0732">Signal</keyword>
<dbReference type="PANTHER" id="PTHR43649">
    <property type="entry name" value="ARABINOSE-BINDING PROTEIN-RELATED"/>
    <property type="match status" value="1"/>
</dbReference>
<dbReference type="EMBL" id="QGQD01000045">
    <property type="protein sequence ID" value="TLD00910.1"/>
    <property type="molecule type" value="Genomic_DNA"/>
</dbReference>
<gene>
    <name evidence="2" type="primary">msmE_14</name>
    <name evidence="2" type="ORF">DSM106044_02106</name>
</gene>
<dbReference type="InterPro" id="IPR050490">
    <property type="entry name" value="Bact_solute-bd_prot1"/>
</dbReference>
<dbReference type="AlphaFoldDB" id="A0A4U8Q7K7"/>
<evidence type="ECO:0000313" key="2">
    <source>
        <dbReference type="EMBL" id="TLD00910.1"/>
    </source>
</evidence>
<protein>
    <submittedName>
        <fullName evidence="2">Multiple sugar-binding protein</fullName>
    </submittedName>
</protein>
<organism evidence="2 3">
    <name type="scientific">Robinsoniella peoriensis</name>
    <dbReference type="NCBI Taxonomy" id="180332"/>
    <lineage>
        <taxon>Bacteria</taxon>
        <taxon>Bacillati</taxon>
        <taxon>Bacillota</taxon>
        <taxon>Clostridia</taxon>
        <taxon>Lachnospirales</taxon>
        <taxon>Lachnospiraceae</taxon>
        <taxon>Robinsoniella</taxon>
    </lineage>
</organism>
<dbReference type="InterPro" id="IPR006059">
    <property type="entry name" value="SBP"/>
</dbReference>
<dbReference type="PANTHER" id="PTHR43649:SF12">
    <property type="entry name" value="DIACETYLCHITOBIOSE BINDING PROTEIN DASA"/>
    <property type="match status" value="1"/>
</dbReference>
<evidence type="ECO:0000256" key="1">
    <source>
        <dbReference type="SAM" id="SignalP"/>
    </source>
</evidence>
<dbReference type="Proteomes" id="UP000306509">
    <property type="component" value="Unassembled WGS sequence"/>
</dbReference>
<feature type="signal peptide" evidence="1">
    <location>
        <begin position="1"/>
        <end position="21"/>
    </location>
</feature>
<evidence type="ECO:0000313" key="3">
    <source>
        <dbReference type="Proteomes" id="UP000306509"/>
    </source>
</evidence>
<accession>A0A4U8Q7K7</accession>
<dbReference type="SUPFAM" id="SSF53850">
    <property type="entry name" value="Periplasmic binding protein-like II"/>
    <property type="match status" value="1"/>
</dbReference>
<dbReference type="Gene3D" id="3.40.190.10">
    <property type="entry name" value="Periplasmic binding protein-like II"/>
    <property type="match status" value="2"/>
</dbReference>
<dbReference type="PROSITE" id="PS51257">
    <property type="entry name" value="PROKAR_LIPOPROTEIN"/>
    <property type="match status" value="1"/>
</dbReference>
<dbReference type="STRING" id="180332.GCA_000797495_03982"/>
<feature type="chain" id="PRO_5039012704" evidence="1">
    <location>
        <begin position="22"/>
        <end position="448"/>
    </location>
</feature>
<dbReference type="Pfam" id="PF01547">
    <property type="entry name" value="SBP_bac_1"/>
    <property type="match status" value="1"/>
</dbReference>
<proteinExistence type="predicted"/>
<comment type="caution">
    <text evidence="2">The sequence shown here is derived from an EMBL/GenBank/DDBJ whole genome shotgun (WGS) entry which is preliminary data.</text>
</comment>
<keyword evidence="3" id="KW-1185">Reference proteome</keyword>
<dbReference type="RefSeq" id="WP_027293579.1">
    <property type="nucleotide sequence ID" value="NZ_JBHTNY010000003.1"/>
</dbReference>